<dbReference type="SUPFAM" id="SSF55048">
    <property type="entry name" value="Probable ACP-binding domain of malonyl-CoA ACP transacylase"/>
    <property type="match status" value="1"/>
</dbReference>
<dbReference type="GO" id="GO:0005739">
    <property type="term" value="C:mitochondrion"/>
    <property type="evidence" value="ECO:0007669"/>
    <property type="project" value="UniProtKB-SubCell"/>
</dbReference>
<feature type="coiled-coil region" evidence="13">
    <location>
        <begin position="706"/>
        <end position="733"/>
    </location>
</feature>
<dbReference type="EMBL" id="JABXBU010002227">
    <property type="protein sequence ID" value="KAF8773216.1"/>
    <property type="molecule type" value="Genomic_DNA"/>
</dbReference>
<evidence type="ECO:0000256" key="10">
    <source>
        <dbReference type="ARBA" id="ARBA00023160"/>
    </source>
</evidence>
<dbReference type="Gene3D" id="3.40.366.10">
    <property type="entry name" value="Malonyl-Coenzyme A Acyl Carrier Protein, domain 2"/>
    <property type="match status" value="1"/>
</dbReference>
<keyword evidence="5" id="KW-0808">Transferase</keyword>
<evidence type="ECO:0000256" key="5">
    <source>
        <dbReference type="ARBA" id="ARBA00022679"/>
    </source>
</evidence>
<evidence type="ECO:0000256" key="9">
    <source>
        <dbReference type="ARBA" id="ARBA00023128"/>
    </source>
</evidence>
<dbReference type="InterPro" id="IPR052760">
    <property type="entry name" value="Mitochondrial_malonyltrans"/>
</dbReference>
<dbReference type="FunFam" id="3.30.70.250:FF:000005">
    <property type="entry name" value="Malonyl-CoA-acyl carrier protein transacylase, mitochondrial"/>
    <property type="match status" value="1"/>
</dbReference>
<keyword evidence="16" id="KW-1185">Reference proteome</keyword>
<evidence type="ECO:0000256" key="4">
    <source>
        <dbReference type="ARBA" id="ARBA00022516"/>
    </source>
</evidence>
<dbReference type="InterPro" id="IPR001227">
    <property type="entry name" value="Ac_transferase_dom_sf"/>
</dbReference>
<name>A0A8T0EKH8_ARGBR</name>
<feature type="domain" description="Malonyl-CoA:ACP transacylase (MAT)" evidence="14">
    <location>
        <begin position="89"/>
        <end position="416"/>
    </location>
</feature>
<dbReference type="AlphaFoldDB" id="A0A8T0EKH8"/>
<evidence type="ECO:0000256" key="8">
    <source>
        <dbReference type="ARBA" id="ARBA00023098"/>
    </source>
</evidence>
<dbReference type="SMART" id="SM00827">
    <property type="entry name" value="PKS_AT"/>
    <property type="match status" value="1"/>
</dbReference>
<dbReference type="Gene3D" id="3.30.70.250">
    <property type="entry name" value="Malonyl-CoA ACP transacylase, ACP-binding"/>
    <property type="match status" value="1"/>
</dbReference>
<comment type="caution">
    <text evidence="15">The sequence shown here is derived from an EMBL/GenBank/DDBJ whole genome shotgun (WGS) entry which is preliminary data.</text>
</comment>
<keyword evidence="9" id="KW-0496">Mitochondrion</keyword>
<dbReference type="GO" id="GO:0004314">
    <property type="term" value="F:[acyl-carrier-protein] S-malonyltransferase activity"/>
    <property type="evidence" value="ECO:0007669"/>
    <property type="project" value="UniProtKB-EC"/>
</dbReference>
<dbReference type="SUPFAM" id="SSF52151">
    <property type="entry name" value="FabD/lysophospholipase-like"/>
    <property type="match status" value="1"/>
</dbReference>
<comment type="pathway">
    <text evidence="2">Lipid metabolism; fatty acid biosynthesis.</text>
</comment>
<proteinExistence type="inferred from homology"/>
<sequence length="739" mass="84033">MSYFQYSRFFKTACAFCRFRSLSFSAHLNCSKGDPPKVNLKHLVEGSASFTERDPETDQWHTPVYPKKRLQSTKSFRPNVDPTTTSVILFPGQGSQYVGMGKSLLEYPQVKEMFDCASEILKYNLLDLCMNGPEDMLNMTVHSQVAVMVASLAAIEKLRVESEEMINNCVATAGFSVGEYSALVFSGALEFENAVRLLKIRGEAMQAASDAEPSGMMTVFLSPGAKIKLACKEAREWCEQQTLFDAECKVAIYLFPDCKVVAGHLEALKFLESNAAKYGIKKLKYLPVSGAFHTKVMKPAKQILQKALKATPFEVPLIPVHSNVDGNPYGNVDQIRMNLAEQLCKPVRWEQIMHIIFERSQGMKFPNVFECGPGTSMKTILRMNNRIAYDNYEKKICGAIPRVSNPEIFPILKRKNIELSDTGEDTPEIDLLIGADYLGVLLTGSIEHIDKNLVAIKTKLGWTLQGKQTKQSKSLENIIYVANLDLTELWSLDAIGIRDPVEIKSRQVADEETVEFFRKTIKRNEERYMKYFAMESGYPELESNKELATKRLMSTTKNLIRSGHLSEYDEVMLIEHFHTENYHAGTQLLLSIISEKYWMLGRTTTIRKIWIACAKCRRCKTKFPPADPVENVAVFEVCLRGRPDPTALLKNRLQRPVRRRAVDCVETTRIDRTALSKEPAWKTVKQRAVDQTSTPDFEEEFVKNQLEVIVQERETAEDRTREAEELKRRLTKKTNIVRS</sequence>
<reference evidence="15" key="2">
    <citation type="submission" date="2020-06" db="EMBL/GenBank/DDBJ databases">
        <authorList>
            <person name="Sheffer M."/>
        </authorList>
    </citation>
    <scope>NUCLEOTIDE SEQUENCE</scope>
</reference>
<evidence type="ECO:0000256" key="1">
    <source>
        <dbReference type="ARBA" id="ARBA00004173"/>
    </source>
</evidence>
<dbReference type="InterPro" id="IPR016035">
    <property type="entry name" value="Acyl_Trfase/lysoPLipase"/>
</dbReference>
<evidence type="ECO:0000256" key="11">
    <source>
        <dbReference type="ARBA" id="ARBA00061523"/>
    </source>
</evidence>
<reference evidence="15" key="1">
    <citation type="journal article" date="2020" name="bioRxiv">
        <title>Chromosome-level reference genome of the European wasp spider Argiope bruennichi: a resource for studies on range expansion and evolutionary adaptation.</title>
        <authorList>
            <person name="Sheffer M.M."/>
            <person name="Hoppe A."/>
            <person name="Krehenwinkel H."/>
            <person name="Uhl G."/>
            <person name="Kuss A.W."/>
            <person name="Jensen L."/>
            <person name="Jensen C."/>
            <person name="Gillespie R.G."/>
            <person name="Hoff K.J."/>
            <person name="Prost S."/>
        </authorList>
    </citation>
    <scope>NUCLEOTIDE SEQUENCE</scope>
</reference>
<keyword evidence="13" id="KW-0175">Coiled coil</keyword>
<dbReference type="GO" id="GO:0006633">
    <property type="term" value="P:fatty acid biosynthetic process"/>
    <property type="evidence" value="ECO:0007669"/>
    <property type="project" value="UniProtKB-KW"/>
</dbReference>
<keyword evidence="6" id="KW-0276">Fatty acid metabolism</keyword>
<keyword evidence="8" id="KW-0443">Lipid metabolism</keyword>
<evidence type="ECO:0000313" key="15">
    <source>
        <dbReference type="EMBL" id="KAF8773216.1"/>
    </source>
</evidence>
<dbReference type="Proteomes" id="UP000807504">
    <property type="component" value="Unassembled WGS sequence"/>
</dbReference>
<comment type="similarity">
    <text evidence="11">Belongs to the type II malonyltransferase family.</text>
</comment>
<evidence type="ECO:0000256" key="13">
    <source>
        <dbReference type="SAM" id="Coils"/>
    </source>
</evidence>
<protein>
    <recommendedName>
        <fullName evidence="3">[acyl-carrier-protein] S-malonyltransferase</fullName>
        <ecNumber evidence="3">2.3.1.39</ecNumber>
    </recommendedName>
    <alternativeName>
        <fullName evidence="12">[Acyl-carrier-protein] malonyltransferase</fullName>
    </alternativeName>
</protein>
<keyword evidence="7" id="KW-0809">Transit peptide</keyword>
<dbReference type="EC" id="2.3.1.39" evidence="3"/>
<dbReference type="PANTHER" id="PTHR47170:SF2">
    <property type="entry name" value="MALONYL-COA:ACP TRANSACYLASE (MAT) DOMAIN-CONTAINING PROTEIN"/>
    <property type="match status" value="1"/>
</dbReference>
<keyword evidence="10" id="KW-0275">Fatty acid biosynthesis</keyword>
<evidence type="ECO:0000256" key="12">
    <source>
        <dbReference type="ARBA" id="ARBA00077751"/>
    </source>
</evidence>
<evidence type="ECO:0000256" key="7">
    <source>
        <dbReference type="ARBA" id="ARBA00022946"/>
    </source>
</evidence>
<dbReference type="InterPro" id="IPR016036">
    <property type="entry name" value="Malonyl_transacylase_ACP-bd"/>
</dbReference>
<dbReference type="PANTHER" id="PTHR47170">
    <property type="entry name" value="MALONYL-COA ACP TRANSACYLASE, ACP-BINDING"/>
    <property type="match status" value="1"/>
</dbReference>
<evidence type="ECO:0000259" key="14">
    <source>
        <dbReference type="SMART" id="SM00827"/>
    </source>
</evidence>
<comment type="subcellular location">
    <subcellularLocation>
        <location evidence="1">Mitochondrion</location>
    </subcellularLocation>
</comment>
<evidence type="ECO:0000256" key="6">
    <source>
        <dbReference type="ARBA" id="ARBA00022832"/>
    </source>
</evidence>
<gene>
    <name evidence="15" type="ORF">HNY73_015894</name>
</gene>
<dbReference type="InterPro" id="IPR014043">
    <property type="entry name" value="Acyl_transferase_dom"/>
</dbReference>
<evidence type="ECO:0000256" key="2">
    <source>
        <dbReference type="ARBA" id="ARBA00005194"/>
    </source>
</evidence>
<accession>A0A8T0EKH8</accession>
<evidence type="ECO:0000313" key="16">
    <source>
        <dbReference type="Proteomes" id="UP000807504"/>
    </source>
</evidence>
<organism evidence="15 16">
    <name type="scientific">Argiope bruennichi</name>
    <name type="common">Wasp spider</name>
    <name type="synonym">Aranea bruennichi</name>
    <dbReference type="NCBI Taxonomy" id="94029"/>
    <lineage>
        <taxon>Eukaryota</taxon>
        <taxon>Metazoa</taxon>
        <taxon>Ecdysozoa</taxon>
        <taxon>Arthropoda</taxon>
        <taxon>Chelicerata</taxon>
        <taxon>Arachnida</taxon>
        <taxon>Araneae</taxon>
        <taxon>Araneomorphae</taxon>
        <taxon>Entelegynae</taxon>
        <taxon>Araneoidea</taxon>
        <taxon>Araneidae</taxon>
        <taxon>Argiope</taxon>
    </lineage>
</organism>
<evidence type="ECO:0000256" key="3">
    <source>
        <dbReference type="ARBA" id="ARBA00013258"/>
    </source>
</evidence>
<dbReference type="Pfam" id="PF00698">
    <property type="entry name" value="Acyl_transf_1"/>
    <property type="match status" value="1"/>
</dbReference>
<keyword evidence="4" id="KW-0444">Lipid biosynthesis</keyword>